<dbReference type="InParanoid" id="Q024Y0"/>
<dbReference type="HOGENOM" id="CLU_559891_0_0_0"/>
<name>Q024Y0_SOLUE</name>
<evidence type="ECO:0000259" key="2">
    <source>
        <dbReference type="Pfam" id="PF06439"/>
    </source>
</evidence>
<sequence precursor="true">MISRRMFVGAMAAAPLVTTPLMAADEPWIPLFNGNDLEGWRPSEHKDSWKIRDGQISAEGPRSHLFYTGREFKNFELEVEALARPACNSGVYFHTAYQESGFPIKGFEIQINNTATGEGTYRERKKTGSLYGLRNVYKQLVADDRWFKLHALVRGKNVQIRIDGMLVVDYTEPVPPVIPDGMEKERFLSSGTIALQCHNEGSLARFRSVRIRPLADDATAPGAVSPVVDETFRKVIDTGRHNYPMVDYHVHLKSGLTLEQALARSRRDGIQYGIAVNCGKGFPIESDSGAIAFYESMKGQPCFIAMQAEGREWMQMFTRKAAGLFDYIFTDSMTWTDNHGKRMRTWIPEEVGTIADAQEFMDTLVSRAVGILQNEPIDIYVNPTYIPDQLAKDYDRLWTPERMGKVVDAAAKNHVAIELNDRYKLPGAAFVKMAKAAGCKFTFGTNNTGPEDLRRSEYGLNMIDECKLASQDFFVPGAWWPKASERKGNLLKAG</sequence>
<dbReference type="STRING" id="234267.Acid_2457"/>
<reference evidence="3" key="1">
    <citation type="submission" date="2006-10" db="EMBL/GenBank/DDBJ databases">
        <title>Complete sequence of Solibacter usitatus Ellin6076.</title>
        <authorList>
            <consortium name="US DOE Joint Genome Institute"/>
            <person name="Copeland A."/>
            <person name="Lucas S."/>
            <person name="Lapidus A."/>
            <person name="Barry K."/>
            <person name="Detter J.C."/>
            <person name="Glavina del Rio T."/>
            <person name="Hammon N."/>
            <person name="Israni S."/>
            <person name="Dalin E."/>
            <person name="Tice H."/>
            <person name="Pitluck S."/>
            <person name="Thompson L.S."/>
            <person name="Brettin T."/>
            <person name="Bruce D."/>
            <person name="Han C."/>
            <person name="Tapia R."/>
            <person name="Gilna P."/>
            <person name="Schmutz J."/>
            <person name="Larimer F."/>
            <person name="Land M."/>
            <person name="Hauser L."/>
            <person name="Kyrpides N."/>
            <person name="Mikhailova N."/>
            <person name="Janssen P.H."/>
            <person name="Kuske C.R."/>
            <person name="Richardson P."/>
        </authorList>
    </citation>
    <scope>NUCLEOTIDE SEQUENCE</scope>
    <source>
        <strain evidence="3">Ellin6076</strain>
    </source>
</reference>
<dbReference type="OrthoDB" id="9814708at2"/>
<organism evidence="3">
    <name type="scientific">Solibacter usitatus (strain Ellin6076)</name>
    <dbReference type="NCBI Taxonomy" id="234267"/>
    <lineage>
        <taxon>Bacteria</taxon>
        <taxon>Pseudomonadati</taxon>
        <taxon>Acidobacteriota</taxon>
        <taxon>Terriglobia</taxon>
        <taxon>Bryobacterales</taxon>
        <taxon>Solibacteraceae</taxon>
        <taxon>Candidatus Solibacter</taxon>
    </lineage>
</organism>
<dbReference type="Gene3D" id="3.20.20.140">
    <property type="entry name" value="Metal-dependent hydrolases"/>
    <property type="match status" value="1"/>
</dbReference>
<dbReference type="GO" id="GO:0016787">
    <property type="term" value="F:hydrolase activity"/>
    <property type="evidence" value="ECO:0007669"/>
    <property type="project" value="InterPro"/>
</dbReference>
<proteinExistence type="predicted"/>
<gene>
    <name evidence="3" type="ordered locus">Acid_2457</name>
</gene>
<dbReference type="SUPFAM" id="SSF89550">
    <property type="entry name" value="PHP domain-like"/>
    <property type="match status" value="1"/>
</dbReference>
<dbReference type="InterPro" id="IPR010496">
    <property type="entry name" value="AL/BT2_dom"/>
</dbReference>
<dbReference type="AlphaFoldDB" id="Q024Y0"/>
<dbReference type="Pfam" id="PF06439">
    <property type="entry name" value="3keto-disac_hyd"/>
    <property type="match status" value="1"/>
</dbReference>
<dbReference type="KEGG" id="sus:Acid_2457"/>
<evidence type="ECO:0000256" key="1">
    <source>
        <dbReference type="SAM" id="SignalP"/>
    </source>
</evidence>
<feature type="signal peptide" evidence="1">
    <location>
        <begin position="1"/>
        <end position="23"/>
    </location>
</feature>
<dbReference type="Gene3D" id="2.60.120.560">
    <property type="entry name" value="Exo-inulinase, domain 1"/>
    <property type="match status" value="1"/>
</dbReference>
<feature type="domain" description="3-keto-alpha-glucoside-1,2-lyase/3-keto-2-hydroxy-glucal hydratase" evidence="2">
    <location>
        <begin position="28"/>
        <end position="212"/>
    </location>
</feature>
<dbReference type="eggNOG" id="COG1387">
    <property type="taxonomic scope" value="Bacteria"/>
</dbReference>
<evidence type="ECO:0000313" key="3">
    <source>
        <dbReference type="EMBL" id="ABJ83446.1"/>
    </source>
</evidence>
<accession>Q024Y0</accession>
<keyword evidence="1" id="KW-0732">Signal</keyword>
<dbReference type="EMBL" id="CP000473">
    <property type="protein sequence ID" value="ABJ83446.1"/>
    <property type="molecule type" value="Genomic_DNA"/>
</dbReference>
<dbReference type="InterPro" id="IPR016195">
    <property type="entry name" value="Pol/histidinol_Pase-like"/>
</dbReference>
<protein>
    <recommendedName>
        <fullName evidence="2">3-keto-alpha-glucoside-1,2-lyase/3-keto-2-hydroxy-glucal hydratase domain-containing protein</fullName>
    </recommendedName>
</protein>
<feature type="chain" id="PRO_5004163840" description="3-keto-alpha-glucoside-1,2-lyase/3-keto-2-hydroxy-glucal hydratase domain-containing protein" evidence="1">
    <location>
        <begin position="24"/>
        <end position="494"/>
    </location>
</feature>